<evidence type="ECO:0000313" key="3">
    <source>
        <dbReference type="Proteomes" id="UP000284706"/>
    </source>
</evidence>
<feature type="compositionally biased region" description="Basic and acidic residues" evidence="1">
    <location>
        <begin position="69"/>
        <end position="90"/>
    </location>
</feature>
<evidence type="ECO:0000256" key="1">
    <source>
        <dbReference type="SAM" id="MobiDB-lite"/>
    </source>
</evidence>
<feature type="non-terminal residue" evidence="2">
    <location>
        <position position="1"/>
    </location>
</feature>
<sequence>WLQGVDEAPNNTAAATTQNPAPTNSLTADGDVQMDIAVPNENGGDTPMDVATPSGGLSVAAGPESVGDTGKKNKAETYRLPDPLGPHDEPQLAPDGS</sequence>
<feature type="region of interest" description="Disordered" evidence="1">
    <location>
        <begin position="1"/>
        <end position="97"/>
    </location>
</feature>
<gene>
    <name evidence="2" type="ORF">CVT26_004166</name>
</gene>
<proteinExistence type="predicted"/>
<comment type="caution">
    <text evidence="2">The sequence shown here is derived from an EMBL/GenBank/DDBJ whole genome shotgun (WGS) entry which is preliminary data.</text>
</comment>
<dbReference type="EMBL" id="NHYE01004009">
    <property type="protein sequence ID" value="PPQ86790.1"/>
    <property type="molecule type" value="Genomic_DNA"/>
</dbReference>
<feature type="compositionally biased region" description="Low complexity" evidence="1">
    <location>
        <begin position="8"/>
        <end position="24"/>
    </location>
</feature>
<name>A0A409X7S4_9AGAR</name>
<dbReference type="InParanoid" id="A0A409X7S4"/>
<organism evidence="2 3">
    <name type="scientific">Gymnopilus dilepis</name>
    <dbReference type="NCBI Taxonomy" id="231916"/>
    <lineage>
        <taxon>Eukaryota</taxon>
        <taxon>Fungi</taxon>
        <taxon>Dikarya</taxon>
        <taxon>Basidiomycota</taxon>
        <taxon>Agaricomycotina</taxon>
        <taxon>Agaricomycetes</taxon>
        <taxon>Agaricomycetidae</taxon>
        <taxon>Agaricales</taxon>
        <taxon>Agaricineae</taxon>
        <taxon>Hymenogastraceae</taxon>
        <taxon>Gymnopilus</taxon>
    </lineage>
</organism>
<dbReference type="Proteomes" id="UP000284706">
    <property type="component" value="Unassembled WGS sequence"/>
</dbReference>
<reference evidence="2 3" key="1">
    <citation type="journal article" date="2018" name="Evol. Lett.">
        <title>Horizontal gene cluster transfer increased hallucinogenic mushroom diversity.</title>
        <authorList>
            <person name="Reynolds H.T."/>
            <person name="Vijayakumar V."/>
            <person name="Gluck-Thaler E."/>
            <person name="Korotkin H.B."/>
            <person name="Matheny P.B."/>
            <person name="Slot J.C."/>
        </authorList>
    </citation>
    <scope>NUCLEOTIDE SEQUENCE [LARGE SCALE GENOMIC DNA]</scope>
    <source>
        <strain evidence="2 3">SRW20</strain>
    </source>
</reference>
<keyword evidence="3" id="KW-1185">Reference proteome</keyword>
<protein>
    <submittedName>
        <fullName evidence="2">Uncharacterized protein</fullName>
    </submittedName>
</protein>
<accession>A0A409X7S4</accession>
<dbReference type="AlphaFoldDB" id="A0A409X7S4"/>
<evidence type="ECO:0000313" key="2">
    <source>
        <dbReference type="EMBL" id="PPQ86790.1"/>
    </source>
</evidence>